<feature type="non-terminal residue" evidence="1">
    <location>
        <position position="252"/>
    </location>
</feature>
<dbReference type="Proteomes" id="UP001352852">
    <property type="component" value="Unassembled WGS sequence"/>
</dbReference>
<name>A0ABU7F7I9_9TELE</name>
<reference evidence="1 2" key="1">
    <citation type="submission" date="2021-06" db="EMBL/GenBank/DDBJ databases">
        <authorList>
            <person name="Palmer J.M."/>
        </authorList>
    </citation>
    <scope>NUCLEOTIDE SEQUENCE [LARGE SCALE GENOMIC DNA]</scope>
    <source>
        <strain evidence="1 2">CL_MEX2019</strain>
        <tissue evidence="1">Muscle</tissue>
    </source>
</reference>
<comment type="caution">
    <text evidence="1">The sequence shown here is derived from an EMBL/GenBank/DDBJ whole genome shotgun (WGS) entry which is preliminary data.</text>
</comment>
<proteinExistence type="predicted"/>
<gene>
    <name evidence="1" type="ORF">CHARACLAT_021853</name>
</gene>
<evidence type="ECO:0000313" key="1">
    <source>
        <dbReference type="EMBL" id="MED6294519.1"/>
    </source>
</evidence>
<accession>A0ABU7F7I9</accession>
<sequence length="252" mass="29176">MLIMDPVKHHVDSLILLQSPRSDMLKNLTIKGYSRCQGLWMFLDQSSFIKVHLLLRRLQNLLTLVQWSRKQLDVGVPCMICRGTQHSSDGRHNCWNQEHWIMKQHIWLGQLVQWWGIMGLLPRFPEAQELRRISQMWKEMELSHQEMNLKAAGWNKREMGRCGFLIEGMATQLCNRYGCIWTSEDCTDQLYPPPTLQALLMLVLVLTTCRCRASMELLLSPRATPSAFLAASIYYHLSAEKEAVLHGTEVSP</sequence>
<dbReference type="EMBL" id="JAHUTJ010075943">
    <property type="protein sequence ID" value="MED6294519.1"/>
    <property type="molecule type" value="Genomic_DNA"/>
</dbReference>
<organism evidence="1 2">
    <name type="scientific">Characodon lateralis</name>
    <dbReference type="NCBI Taxonomy" id="208331"/>
    <lineage>
        <taxon>Eukaryota</taxon>
        <taxon>Metazoa</taxon>
        <taxon>Chordata</taxon>
        <taxon>Craniata</taxon>
        <taxon>Vertebrata</taxon>
        <taxon>Euteleostomi</taxon>
        <taxon>Actinopterygii</taxon>
        <taxon>Neopterygii</taxon>
        <taxon>Teleostei</taxon>
        <taxon>Neoteleostei</taxon>
        <taxon>Acanthomorphata</taxon>
        <taxon>Ovalentaria</taxon>
        <taxon>Atherinomorphae</taxon>
        <taxon>Cyprinodontiformes</taxon>
        <taxon>Goodeidae</taxon>
        <taxon>Characodon</taxon>
    </lineage>
</organism>
<protein>
    <submittedName>
        <fullName evidence="1">Uncharacterized protein</fullName>
    </submittedName>
</protein>
<keyword evidence="2" id="KW-1185">Reference proteome</keyword>
<evidence type="ECO:0000313" key="2">
    <source>
        <dbReference type="Proteomes" id="UP001352852"/>
    </source>
</evidence>